<comment type="caution">
    <text evidence="2">The sequence shown here is derived from an EMBL/GenBank/DDBJ whole genome shotgun (WGS) entry which is preliminary data.</text>
</comment>
<dbReference type="Gene3D" id="3.10.20.90">
    <property type="entry name" value="Phosphatidylinositol 3-kinase Catalytic Subunit, Chain A, domain 1"/>
    <property type="match status" value="1"/>
</dbReference>
<evidence type="ECO:0000313" key="3">
    <source>
        <dbReference type="Proteomes" id="UP001358586"/>
    </source>
</evidence>
<proteinExistence type="predicted"/>
<gene>
    <name evidence="2" type="ORF">PVK06_032464</name>
</gene>
<feature type="domain" description="Rad60/SUMO-like" evidence="1">
    <location>
        <begin position="1"/>
        <end position="55"/>
    </location>
</feature>
<sequence length="86" mass="10187">MTVVVAVEDGNRLAFKITPNFKLNKLFHEYCQRKQYDLRTARFFHEGHRLPGKYTAAKFVFLHHESEMSVGYVYFNIQDRIEAGFI</sequence>
<dbReference type="EMBL" id="JARKNE010000009">
    <property type="protein sequence ID" value="KAK5804813.1"/>
    <property type="molecule type" value="Genomic_DNA"/>
</dbReference>
<dbReference type="InterPro" id="IPR022617">
    <property type="entry name" value="Rad60/SUMO-like_dom"/>
</dbReference>
<dbReference type="SUPFAM" id="SSF54236">
    <property type="entry name" value="Ubiquitin-like"/>
    <property type="match status" value="1"/>
</dbReference>
<keyword evidence="3" id="KW-1185">Reference proteome</keyword>
<reference evidence="2 3" key="1">
    <citation type="submission" date="2023-03" db="EMBL/GenBank/DDBJ databases">
        <title>WGS of Gossypium arboreum.</title>
        <authorList>
            <person name="Yu D."/>
        </authorList>
    </citation>
    <scope>NUCLEOTIDE SEQUENCE [LARGE SCALE GENOMIC DNA]</scope>
    <source>
        <tissue evidence="2">Leaf</tissue>
    </source>
</reference>
<dbReference type="InterPro" id="IPR029071">
    <property type="entry name" value="Ubiquitin-like_domsf"/>
</dbReference>
<organism evidence="2 3">
    <name type="scientific">Gossypium arboreum</name>
    <name type="common">Tree cotton</name>
    <name type="synonym">Gossypium nanking</name>
    <dbReference type="NCBI Taxonomy" id="29729"/>
    <lineage>
        <taxon>Eukaryota</taxon>
        <taxon>Viridiplantae</taxon>
        <taxon>Streptophyta</taxon>
        <taxon>Embryophyta</taxon>
        <taxon>Tracheophyta</taxon>
        <taxon>Spermatophyta</taxon>
        <taxon>Magnoliopsida</taxon>
        <taxon>eudicotyledons</taxon>
        <taxon>Gunneridae</taxon>
        <taxon>Pentapetalae</taxon>
        <taxon>rosids</taxon>
        <taxon>malvids</taxon>
        <taxon>Malvales</taxon>
        <taxon>Malvaceae</taxon>
        <taxon>Malvoideae</taxon>
        <taxon>Gossypium</taxon>
    </lineage>
</organism>
<evidence type="ECO:0000259" key="1">
    <source>
        <dbReference type="Pfam" id="PF11976"/>
    </source>
</evidence>
<dbReference type="CDD" id="cd01763">
    <property type="entry name" value="Ubl_SUMO_like"/>
    <property type="match status" value="1"/>
</dbReference>
<dbReference type="Pfam" id="PF11976">
    <property type="entry name" value="Rad60-SLD"/>
    <property type="match status" value="1"/>
</dbReference>
<evidence type="ECO:0000313" key="2">
    <source>
        <dbReference type="EMBL" id="KAK5804813.1"/>
    </source>
</evidence>
<protein>
    <recommendedName>
        <fullName evidence="1">Rad60/SUMO-like domain-containing protein</fullName>
    </recommendedName>
</protein>
<name>A0ABR0NTZ3_GOSAR</name>
<dbReference type="Proteomes" id="UP001358586">
    <property type="component" value="Chromosome 9"/>
</dbReference>
<accession>A0ABR0NTZ3</accession>